<evidence type="ECO:0000313" key="9">
    <source>
        <dbReference type="EMBL" id="KAE8237508.1"/>
    </source>
</evidence>
<evidence type="ECO:0000313" key="10">
    <source>
        <dbReference type="Proteomes" id="UP000077521"/>
    </source>
</evidence>
<dbReference type="AlphaFoldDB" id="A0A8T8SD46"/>
<evidence type="ECO:0000256" key="2">
    <source>
        <dbReference type="ARBA" id="ARBA00022695"/>
    </source>
</evidence>
<dbReference type="GO" id="GO:0016787">
    <property type="term" value="F:hydrolase activity"/>
    <property type="evidence" value="ECO:0007669"/>
    <property type="project" value="UniProtKB-KW"/>
</dbReference>
<dbReference type="GO" id="GO:0004519">
    <property type="term" value="F:endonuclease activity"/>
    <property type="evidence" value="ECO:0007669"/>
    <property type="project" value="UniProtKB-KW"/>
</dbReference>
<dbReference type="EMBL" id="LWDF02001763">
    <property type="protein sequence ID" value="KAE8237508.1"/>
    <property type="molecule type" value="Genomic_DNA"/>
</dbReference>
<protein>
    <recommendedName>
        <fullName evidence="8">Integrase catalytic domain-containing protein</fullName>
    </recommendedName>
</protein>
<reference evidence="9" key="2">
    <citation type="journal article" date="2019" name="IMA Fungus">
        <title>Genome sequencing and comparison of five Tilletia species to identify candidate genes for the detection of regulated species infecting wheat.</title>
        <authorList>
            <person name="Nguyen H.D.T."/>
            <person name="Sultana T."/>
            <person name="Kesanakurti P."/>
            <person name="Hambleton S."/>
        </authorList>
    </citation>
    <scope>NUCLEOTIDE SEQUENCE</scope>
    <source>
        <strain evidence="9">DAOMC 236416</strain>
    </source>
</reference>
<organism evidence="9 10">
    <name type="scientific">Tilletia indica</name>
    <dbReference type="NCBI Taxonomy" id="43049"/>
    <lineage>
        <taxon>Eukaryota</taxon>
        <taxon>Fungi</taxon>
        <taxon>Dikarya</taxon>
        <taxon>Basidiomycota</taxon>
        <taxon>Ustilaginomycotina</taxon>
        <taxon>Exobasidiomycetes</taxon>
        <taxon>Tilletiales</taxon>
        <taxon>Tilletiaceae</taxon>
        <taxon>Tilletia</taxon>
    </lineage>
</organism>
<keyword evidence="1" id="KW-0808">Transferase</keyword>
<keyword evidence="4" id="KW-0255">Endonuclease</keyword>
<dbReference type="Pfam" id="PF17921">
    <property type="entry name" value="Integrase_H2C2"/>
    <property type="match status" value="1"/>
</dbReference>
<dbReference type="InterPro" id="IPR041373">
    <property type="entry name" value="RT_RNaseH"/>
</dbReference>
<dbReference type="InterPro" id="IPR012337">
    <property type="entry name" value="RNaseH-like_sf"/>
</dbReference>
<keyword evidence="7" id="KW-0695">RNA-directed DNA polymerase</keyword>
<evidence type="ECO:0000256" key="3">
    <source>
        <dbReference type="ARBA" id="ARBA00022722"/>
    </source>
</evidence>
<dbReference type="GO" id="GO:0015074">
    <property type="term" value="P:DNA integration"/>
    <property type="evidence" value="ECO:0007669"/>
    <property type="project" value="InterPro"/>
</dbReference>
<dbReference type="InterPro" id="IPR043502">
    <property type="entry name" value="DNA/RNA_pol_sf"/>
</dbReference>
<keyword evidence="2" id="KW-0548">Nucleotidyltransferase</keyword>
<dbReference type="Gene3D" id="3.30.420.10">
    <property type="entry name" value="Ribonuclease H-like superfamily/Ribonuclease H"/>
    <property type="match status" value="1"/>
</dbReference>
<dbReference type="Pfam" id="PF17917">
    <property type="entry name" value="RT_RNaseH"/>
    <property type="match status" value="1"/>
</dbReference>
<dbReference type="GO" id="GO:0003964">
    <property type="term" value="F:RNA-directed DNA polymerase activity"/>
    <property type="evidence" value="ECO:0007669"/>
    <property type="project" value="UniProtKB-KW"/>
</dbReference>
<gene>
    <name evidence="9" type="ORF">A4X13_0g8760</name>
</gene>
<evidence type="ECO:0000256" key="1">
    <source>
        <dbReference type="ARBA" id="ARBA00022679"/>
    </source>
</evidence>
<sequence>MTEVEQRYSQPKLELCGVYKAIRKMRYHLIGVRFILEVDALSLKQMINSPDVTNAAMIRWIAHLKDYDFTIRHIAGKKHIIPDGLSRAHFHNAEEAEPWPDSKHIRSNNHQVGVHTATSSAPPTSNQPRPFPKYSGRFLNLALWLSSGGTDPFLTKLSRPERKWLRGQLHKFFVDAGRLFRRNGEGTPQLVLDDPEEQHRALIYAHEHLSHRGRDAMTAFLLERVWWESIRGDCLKHARSCAPCQLRSRQQEGEALRAAPIPRLFETFALDIVDLGSNTGLRRYLVLARDLLTGWIEGRALPNKLASSVAKFIEDDILARYGPMVRQILTDNGPENQGETEALLQRLGLRHAKITPNHPQGNAVVERGHAPIVEGLLKAAFDDRSRTFLYLPQVLLADRITARRSTGQSPFELVYGYQPLLPIDHDLNTFQIVDWDRIHTRSDLLAARARQLRRRDDDLANAAVLLRHARTQGRDYSDQANANKLRDPLDPDTMVLLRSTATFLGKSENRWQGPYLVQEQLSSGSYMLAELDGTILNRAYGPDRLRRYYARPRVVFGDRSFLDDGYDGAFDITLGTIPELPSPPQLQPQDLPEQHIDALRLDNDLPPVRPPMLDAHPETLEELPFYELEPPADVNLFLDLEHIHPSNVAAGHSLDQGSSSLAGGGLW</sequence>
<dbReference type="PANTHER" id="PTHR37984">
    <property type="entry name" value="PROTEIN CBG26694"/>
    <property type="match status" value="1"/>
</dbReference>
<keyword evidence="5" id="KW-0378">Hydrolase</keyword>
<dbReference type="GO" id="GO:0005634">
    <property type="term" value="C:nucleus"/>
    <property type="evidence" value="ECO:0007669"/>
    <property type="project" value="UniProtKB-ARBA"/>
</dbReference>
<dbReference type="Proteomes" id="UP000077521">
    <property type="component" value="Unassembled WGS sequence"/>
</dbReference>
<dbReference type="PANTHER" id="PTHR37984:SF5">
    <property type="entry name" value="PROTEIN NYNRIN-LIKE"/>
    <property type="match status" value="1"/>
</dbReference>
<evidence type="ECO:0000256" key="7">
    <source>
        <dbReference type="ARBA" id="ARBA00022918"/>
    </source>
</evidence>
<keyword evidence="10" id="KW-1185">Reference proteome</keyword>
<evidence type="ECO:0000259" key="8">
    <source>
        <dbReference type="PROSITE" id="PS50994"/>
    </source>
</evidence>
<name>A0A8T8SD46_9BASI</name>
<dbReference type="InterPro" id="IPR036397">
    <property type="entry name" value="RNaseH_sf"/>
</dbReference>
<evidence type="ECO:0000256" key="5">
    <source>
        <dbReference type="ARBA" id="ARBA00022801"/>
    </source>
</evidence>
<dbReference type="GO" id="GO:0003723">
    <property type="term" value="F:RNA binding"/>
    <property type="evidence" value="ECO:0007669"/>
    <property type="project" value="UniProtKB-KW"/>
</dbReference>
<dbReference type="SUPFAM" id="SSF56672">
    <property type="entry name" value="DNA/RNA polymerases"/>
    <property type="match status" value="1"/>
</dbReference>
<proteinExistence type="predicted"/>
<dbReference type="PROSITE" id="PS50994">
    <property type="entry name" value="INTEGRASE"/>
    <property type="match status" value="1"/>
</dbReference>
<dbReference type="Gene3D" id="1.10.340.70">
    <property type="match status" value="1"/>
</dbReference>
<dbReference type="InterPro" id="IPR041588">
    <property type="entry name" value="Integrase_H2C2"/>
</dbReference>
<keyword evidence="3" id="KW-0540">Nuclease</keyword>
<reference evidence="9" key="1">
    <citation type="submission" date="2016-04" db="EMBL/GenBank/DDBJ databases">
        <authorList>
            <person name="Nguyen H.D."/>
            <person name="Samba Siva P."/>
            <person name="Cullis J."/>
            <person name="Levesque C.A."/>
            <person name="Hambleton S."/>
        </authorList>
    </citation>
    <scope>NUCLEOTIDE SEQUENCE</scope>
    <source>
        <strain evidence="9">DAOMC 236416</strain>
    </source>
</reference>
<dbReference type="InterPro" id="IPR050951">
    <property type="entry name" value="Retrovirus_Pol_polyprotein"/>
</dbReference>
<comment type="caution">
    <text evidence="9">The sequence shown here is derived from an EMBL/GenBank/DDBJ whole genome shotgun (WGS) entry which is preliminary data.</text>
</comment>
<keyword evidence="6" id="KW-0694">RNA-binding</keyword>
<feature type="domain" description="Integrase catalytic" evidence="8">
    <location>
        <begin position="258"/>
        <end position="418"/>
    </location>
</feature>
<dbReference type="SUPFAM" id="SSF53098">
    <property type="entry name" value="Ribonuclease H-like"/>
    <property type="match status" value="1"/>
</dbReference>
<evidence type="ECO:0000256" key="6">
    <source>
        <dbReference type="ARBA" id="ARBA00022884"/>
    </source>
</evidence>
<dbReference type="InterPro" id="IPR001584">
    <property type="entry name" value="Integrase_cat-core"/>
</dbReference>
<accession>A0A8T8SD46</accession>
<evidence type="ECO:0000256" key="4">
    <source>
        <dbReference type="ARBA" id="ARBA00022759"/>
    </source>
</evidence>